<dbReference type="PANTHER" id="PTHR31286:SF60">
    <property type="entry name" value="PROTEIN, PUTATIVE-RELATED"/>
    <property type="match status" value="1"/>
</dbReference>
<dbReference type="PANTHER" id="PTHR31286">
    <property type="entry name" value="GLYCINE-RICH CELL WALL STRUCTURAL PROTEIN 1.8-LIKE"/>
    <property type="match status" value="1"/>
</dbReference>
<dbReference type="InterPro" id="IPR040256">
    <property type="entry name" value="At4g02000-like"/>
</dbReference>
<accession>A0A0C3Y070</accession>
<dbReference type="PaxDb" id="3880-AET02663"/>
<keyword evidence="3" id="KW-1185">Reference proteome</keyword>
<dbReference type="STRING" id="3880.G7L7S2"/>
<reference evidence="2" key="3">
    <citation type="submission" date="2015-04" db="UniProtKB">
        <authorList>
            <consortium name="EnsemblPlants"/>
        </authorList>
    </citation>
    <scope>IDENTIFICATION</scope>
    <source>
        <strain evidence="2">cv. Jemalong A17</strain>
    </source>
</reference>
<dbReference type="Proteomes" id="UP000002051">
    <property type="component" value="Chromosome 8"/>
</dbReference>
<evidence type="ECO:0000313" key="1">
    <source>
        <dbReference type="EMBL" id="AET02663.2"/>
    </source>
</evidence>
<gene>
    <name evidence="1" type="ordered locus">MTR_8g045340</name>
</gene>
<sequence>MGLEKCKHNMHGRLFLNKGDKPYTTKEITKKLSQHWKTKGLWHMISLGSGFYEFSFSSDDDLRASLAMGTDFNKYSWCLTHAHVWIRLLDLPQEYCLERTLLETTGAFGTPLIIDAATQKRTFGHYARVLVDINFSRRFFYEIMVEREGFSRTVIGCFRKKDLKLDRDNTKKVHDKGKKAIIQHKAQTKKWHTHENPLGIGSFMAFEKLVINYEVTAPAASLEQSLKHHIESSLAFSKPASEITTPVAATDQPPEQHVSPTVVAPVDTYVAQSETCPEALPLDSSIHAHSDKSAFTYHLALENVTDDVIRSNDVESTSILDPVLQLQYVSIPLRSMFINLRRGSNAQLDSNTLVVAVAGNSPAIQSHPFFGYLIGYQLGLPNFCFP</sequence>
<dbReference type="EnsemblPlants" id="AET02663">
    <property type="protein sequence ID" value="AET02663"/>
    <property type="gene ID" value="MTR_8g045340"/>
</dbReference>
<dbReference type="HOGENOM" id="CLU_716434_0_0_1"/>
<reference evidence="1 3" key="2">
    <citation type="journal article" date="2014" name="BMC Genomics">
        <title>An improved genome release (version Mt4.0) for the model legume Medicago truncatula.</title>
        <authorList>
            <person name="Tang H."/>
            <person name="Krishnakumar V."/>
            <person name="Bidwell S."/>
            <person name="Rosen B."/>
            <person name="Chan A."/>
            <person name="Zhou S."/>
            <person name="Gentzbittel L."/>
            <person name="Childs K.L."/>
            <person name="Yandell M."/>
            <person name="Gundlach H."/>
            <person name="Mayer K.F."/>
            <person name="Schwartz D.C."/>
            <person name="Town C.D."/>
        </authorList>
    </citation>
    <scope>GENOME REANNOTATION</scope>
    <source>
        <strain evidence="2 3">cv. Jemalong A17</strain>
    </source>
</reference>
<name>G7L7S2_MEDTR</name>
<protein>
    <submittedName>
        <fullName evidence="1">DUF4283 domain protein</fullName>
    </submittedName>
</protein>
<accession>G7L7S2</accession>
<proteinExistence type="predicted"/>
<evidence type="ECO:0000313" key="3">
    <source>
        <dbReference type="Proteomes" id="UP000002051"/>
    </source>
</evidence>
<organism evidence="1 3">
    <name type="scientific">Medicago truncatula</name>
    <name type="common">Barrel medic</name>
    <name type="synonym">Medicago tribuloides</name>
    <dbReference type="NCBI Taxonomy" id="3880"/>
    <lineage>
        <taxon>Eukaryota</taxon>
        <taxon>Viridiplantae</taxon>
        <taxon>Streptophyta</taxon>
        <taxon>Embryophyta</taxon>
        <taxon>Tracheophyta</taxon>
        <taxon>Spermatophyta</taxon>
        <taxon>Magnoliopsida</taxon>
        <taxon>eudicotyledons</taxon>
        <taxon>Gunneridae</taxon>
        <taxon>Pentapetalae</taxon>
        <taxon>rosids</taxon>
        <taxon>fabids</taxon>
        <taxon>Fabales</taxon>
        <taxon>Fabaceae</taxon>
        <taxon>Papilionoideae</taxon>
        <taxon>50 kb inversion clade</taxon>
        <taxon>NPAAA clade</taxon>
        <taxon>Hologalegina</taxon>
        <taxon>IRL clade</taxon>
        <taxon>Trifolieae</taxon>
        <taxon>Medicago</taxon>
    </lineage>
</organism>
<evidence type="ECO:0000313" key="2">
    <source>
        <dbReference type="EnsemblPlants" id="AET02663"/>
    </source>
</evidence>
<reference evidence="1 3" key="1">
    <citation type="journal article" date="2011" name="Nature">
        <title>The Medicago genome provides insight into the evolution of rhizobial symbioses.</title>
        <authorList>
            <person name="Young N.D."/>
            <person name="Debelle F."/>
            <person name="Oldroyd G.E."/>
            <person name="Geurts R."/>
            <person name="Cannon S.B."/>
            <person name="Udvardi M.K."/>
            <person name="Benedito V.A."/>
            <person name="Mayer K.F."/>
            <person name="Gouzy J."/>
            <person name="Schoof H."/>
            <person name="Van de Peer Y."/>
            <person name="Proost S."/>
            <person name="Cook D.R."/>
            <person name="Meyers B.C."/>
            <person name="Spannagl M."/>
            <person name="Cheung F."/>
            <person name="De Mita S."/>
            <person name="Krishnakumar V."/>
            <person name="Gundlach H."/>
            <person name="Zhou S."/>
            <person name="Mudge J."/>
            <person name="Bharti A.K."/>
            <person name="Murray J.D."/>
            <person name="Naoumkina M.A."/>
            <person name="Rosen B."/>
            <person name="Silverstein K.A."/>
            <person name="Tang H."/>
            <person name="Rombauts S."/>
            <person name="Zhao P.X."/>
            <person name="Zhou P."/>
            <person name="Barbe V."/>
            <person name="Bardou P."/>
            <person name="Bechner M."/>
            <person name="Bellec A."/>
            <person name="Berger A."/>
            <person name="Berges H."/>
            <person name="Bidwell S."/>
            <person name="Bisseling T."/>
            <person name="Choisne N."/>
            <person name="Couloux A."/>
            <person name="Denny R."/>
            <person name="Deshpande S."/>
            <person name="Dai X."/>
            <person name="Doyle J.J."/>
            <person name="Dudez A.M."/>
            <person name="Farmer A.D."/>
            <person name="Fouteau S."/>
            <person name="Franken C."/>
            <person name="Gibelin C."/>
            <person name="Gish J."/>
            <person name="Goldstein S."/>
            <person name="Gonzalez A.J."/>
            <person name="Green P.J."/>
            <person name="Hallab A."/>
            <person name="Hartog M."/>
            <person name="Hua A."/>
            <person name="Humphray S.J."/>
            <person name="Jeong D.H."/>
            <person name="Jing Y."/>
            <person name="Jocker A."/>
            <person name="Kenton S.M."/>
            <person name="Kim D.J."/>
            <person name="Klee K."/>
            <person name="Lai H."/>
            <person name="Lang C."/>
            <person name="Lin S."/>
            <person name="Macmil S.L."/>
            <person name="Magdelenat G."/>
            <person name="Matthews L."/>
            <person name="McCorrison J."/>
            <person name="Monaghan E.L."/>
            <person name="Mun J.H."/>
            <person name="Najar F.Z."/>
            <person name="Nicholson C."/>
            <person name="Noirot C."/>
            <person name="O'Bleness M."/>
            <person name="Paule C.R."/>
            <person name="Poulain J."/>
            <person name="Prion F."/>
            <person name="Qin B."/>
            <person name="Qu C."/>
            <person name="Retzel E.F."/>
            <person name="Riddle C."/>
            <person name="Sallet E."/>
            <person name="Samain S."/>
            <person name="Samson N."/>
            <person name="Sanders I."/>
            <person name="Saurat O."/>
            <person name="Scarpelli C."/>
            <person name="Schiex T."/>
            <person name="Segurens B."/>
            <person name="Severin A.J."/>
            <person name="Sherrier D.J."/>
            <person name="Shi R."/>
            <person name="Sims S."/>
            <person name="Singer S.R."/>
            <person name="Sinharoy S."/>
            <person name="Sterck L."/>
            <person name="Viollet A."/>
            <person name="Wang B.B."/>
            <person name="Wang K."/>
            <person name="Wang M."/>
            <person name="Wang X."/>
            <person name="Warfsmann J."/>
            <person name="Weissenbach J."/>
            <person name="White D.D."/>
            <person name="White J.D."/>
            <person name="Wiley G.B."/>
            <person name="Wincker P."/>
            <person name="Xing Y."/>
            <person name="Yang L."/>
            <person name="Yao Z."/>
            <person name="Ying F."/>
            <person name="Zhai J."/>
            <person name="Zhou L."/>
            <person name="Zuber A."/>
            <person name="Denarie J."/>
            <person name="Dixon R.A."/>
            <person name="May G.D."/>
            <person name="Schwartz D.C."/>
            <person name="Rogers J."/>
            <person name="Quetier F."/>
            <person name="Town C.D."/>
            <person name="Roe B.A."/>
        </authorList>
    </citation>
    <scope>NUCLEOTIDE SEQUENCE [LARGE SCALE GENOMIC DNA]</scope>
    <source>
        <strain evidence="1">A17</strain>
        <strain evidence="2 3">cv. Jemalong A17</strain>
    </source>
</reference>
<dbReference type="EMBL" id="CM001224">
    <property type="protein sequence ID" value="AET02663.2"/>
    <property type="molecule type" value="Genomic_DNA"/>
</dbReference>
<dbReference type="AlphaFoldDB" id="G7L7S2"/>